<accession>A0A2W1NPV7</accession>
<keyword evidence="6 7" id="KW-0066">ATP synthesis</keyword>
<dbReference type="InterPro" id="IPR026015">
    <property type="entry name" value="ATP_synth_OSCP/delta_N_sf"/>
</dbReference>
<comment type="similarity">
    <text evidence="7">Belongs to the ATPase delta chain family.</text>
</comment>
<dbReference type="AlphaFoldDB" id="A0A2W1NPV7"/>
<evidence type="ECO:0000256" key="5">
    <source>
        <dbReference type="ARBA" id="ARBA00023136"/>
    </source>
</evidence>
<evidence type="ECO:0000256" key="3">
    <source>
        <dbReference type="ARBA" id="ARBA00022781"/>
    </source>
</evidence>
<dbReference type="InterPro" id="IPR020781">
    <property type="entry name" value="ATPase_OSCP/d_CS"/>
</dbReference>
<proteinExistence type="inferred from homology"/>
<evidence type="ECO:0000313" key="9">
    <source>
        <dbReference type="Proteomes" id="UP000249248"/>
    </source>
</evidence>
<evidence type="ECO:0000256" key="4">
    <source>
        <dbReference type="ARBA" id="ARBA00023065"/>
    </source>
</evidence>
<dbReference type="PRINTS" id="PR00125">
    <property type="entry name" value="ATPASEDELTA"/>
</dbReference>
<comment type="function">
    <text evidence="7">F(1)F(0) ATP synthase produces ATP from ADP in the presence of a proton or sodium gradient. F-type ATPases consist of two structural domains, F(1) containing the extramembraneous catalytic core and F(0) containing the membrane proton channel, linked together by a central stalk and a peripheral stalk. During catalysis, ATP synthesis in the catalytic domain of F(1) is coupled via a rotary mechanism of the central stalk subunits to proton translocation.</text>
</comment>
<keyword evidence="5 7" id="KW-0472">Membrane</keyword>
<evidence type="ECO:0000313" key="8">
    <source>
        <dbReference type="EMBL" id="PZE16658.1"/>
    </source>
</evidence>
<sequence length="178" mass="19624">MKGTLVASRYATSLLELALENNLLDKVNEDMVELSAVCAESKDFADLLSNPIVHESKKIDIFKALFSDNMQTLSISFLELITKHSREGILPAIAASYTELYKKHNNIVDVVLTSAIELDAATKEKIISKIKTITTGKIELVEKIDPSIIGGFIINIEDKQIDSSVASKFSNLKNILLN</sequence>
<dbReference type="InterPro" id="IPR000711">
    <property type="entry name" value="ATPase_OSCP/dsu"/>
</dbReference>
<keyword evidence="9" id="KW-1185">Reference proteome</keyword>
<dbReference type="GO" id="GO:0046933">
    <property type="term" value="F:proton-transporting ATP synthase activity, rotational mechanism"/>
    <property type="evidence" value="ECO:0007669"/>
    <property type="project" value="UniProtKB-UniRule"/>
</dbReference>
<dbReference type="EMBL" id="QKSB01000007">
    <property type="protein sequence ID" value="PZE16658.1"/>
    <property type="molecule type" value="Genomic_DNA"/>
</dbReference>
<name>A0A2W1NPV7_9FLAO</name>
<evidence type="ECO:0000256" key="7">
    <source>
        <dbReference type="HAMAP-Rule" id="MF_01416"/>
    </source>
</evidence>
<protein>
    <recommendedName>
        <fullName evidence="7">ATP synthase subunit delta</fullName>
    </recommendedName>
    <alternativeName>
        <fullName evidence="7">ATP synthase F(1) sector subunit delta</fullName>
    </alternativeName>
    <alternativeName>
        <fullName evidence="7">F-type ATPase subunit delta</fullName>
        <shortName evidence="7">F-ATPase subunit delta</shortName>
    </alternativeName>
</protein>
<gene>
    <name evidence="7 8" type="primary">atpH</name>
    <name evidence="8" type="ORF">DNU06_12445</name>
</gene>
<dbReference type="HAMAP" id="MF_01416">
    <property type="entry name" value="ATP_synth_delta_bact"/>
    <property type="match status" value="1"/>
</dbReference>
<dbReference type="RefSeq" id="WP_111063678.1">
    <property type="nucleotide sequence ID" value="NZ_JBHUCU010000017.1"/>
</dbReference>
<dbReference type="GO" id="GO:0005886">
    <property type="term" value="C:plasma membrane"/>
    <property type="evidence" value="ECO:0007669"/>
    <property type="project" value="UniProtKB-SubCell"/>
</dbReference>
<dbReference type="Proteomes" id="UP000249248">
    <property type="component" value="Unassembled WGS sequence"/>
</dbReference>
<evidence type="ECO:0000256" key="1">
    <source>
        <dbReference type="ARBA" id="ARBA00004370"/>
    </source>
</evidence>
<comment type="caution">
    <text evidence="8">The sequence shown here is derived from an EMBL/GenBank/DDBJ whole genome shotgun (WGS) entry which is preliminary data.</text>
</comment>
<dbReference type="PROSITE" id="PS00389">
    <property type="entry name" value="ATPASE_DELTA"/>
    <property type="match status" value="1"/>
</dbReference>
<dbReference type="OrthoDB" id="9802471at2"/>
<keyword evidence="3 7" id="KW-0375">Hydrogen ion transport</keyword>
<dbReference type="SUPFAM" id="SSF47928">
    <property type="entry name" value="N-terminal domain of the delta subunit of the F1F0-ATP synthase"/>
    <property type="match status" value="1"/>
</dbReference>
<evidence type="ECO:0000256" key="2">
    <source>
        <dbReference type="ARBA" id="ARBA00022448"/>
    </source>
</evidence>
<comment type="subcellular location">
    <subcellularLocation>
        <location evidence="7">Cell membrane</location>
        <topology evidence="7">Peripheral membrane protein</topology>
    </subcellularLocation>
    <subcellularLocation>
        <location evidence="1">Membrane</location>
    </subcellularLocation>
</comment>
<keyword evidence="7" id="KW-1003">Cell membrane</keyword>
<keyword evidence="7" id="KW-0139">CF(1)</keyword>
<evidence type="ECO:0000256" key="6">
    <source>
        <dbReference type="ARBA" id="ARBA00023310"/>
    </source>
</evidence>
<reference evidence="8 9" key="1">
    <citation type="submission" date="2018-06" db="EMBL/GenBank/DDBJ databases">
        <title>The draft genome sequence of Crocinitomix sp. SM1701.</title>
        <authorList>
            <person name="Zhang X."/>
        </authorList>
    </citation>
    <scope>NUCLEOTIDE SEQUENCE [LARGE SCALE GENOMIC DNA]</scope>
    <source>
        <strain evidence="8 9">SM1701</strain>
    </source>
</reference>
<dbReference type="PANTHER" id="PTHR11910">
    <property type="entry name" value="ATP SYNTHASE DELTA CHAIN"/>
    <property type="match status" value="1"/>
</dbReference>
<comment type="function">
    <text evidence="7">This protein is part of the stalk that links CF(0) to CF(1). It either transmits conformational changes from CF(0) to CF(1) or is implicated in proton conduction.</text>
</comment>
<organism evidence="8 9">
    <name type="scientific">Putridiphycobacter roseus</name>
    <dbReference type="NCBI Taxonomy" id="2219161"/>
    <lineage>
        <taxon>Bacteria</taxon>
        <taxon>Pseudomonadati</taxon>
        <taxon>Bacteroidota</taxon>
        <taxon>Flavobacteriia</taxon>
        <taxon>Flavobacteriales</taxon>
        <taxon>Crocinitomicaceae</taxon>
        <taxon>Putridiphycobacter</taxon>
    </lineage>
</organism>
<dbReference type="Gene3D" id="1.10.520.20">
    <property type="entry name" value="N-terminal domain of the delta subunit of the F1F0-ATP synthase"/>
    <property type="match status" value="1"/>
</dbReference>
<keyword evidence="4 7" id="KW-0406">Ion transport</keyword>
<dbReference type="GO" id="GO:0045259">
    <property type="term" value="C:proton-transporting ATP synthase complex"/>
    <property type="evidence" value="ECO:0007669"/>
    <property type="project" value="UniProtKB-KW"/>
</dbReference>
<dbReference type="NCBIfam" id="TIGR01145">
    <property type="entry name" value="ATP_synt_delta"/>
    <property type="match status" value="1"/>
</dbReference>
<dbReference type="Pfam" id="PF00213">
    <property type="entry name" value="OSCP"/>
    <property type="match status" value="1"/>
</dbReference>
<keyword evidence="2 7" id="KW-0813">Transport</keyword>